<gene>
    <name evidence="2" type="ORF">HHU12_24125</name>
</gene>
<dbReference type="AlphaFoldDB" id="A0A7X9RYJ5"/>
<accession>A0A7X9RYJ5</accession>
<keyword evidence="1" id="KW-1133">Transmembrane helix</keyword>
<evidence type="ECO:0000313" key="2">
    <source>
        <dbReference type="EMBL" id="NME71078.1"/>
    </source>
</evidence>
<protein>
    <submittedName>
        <fullName evidence="2">Uncharacterized protein</fullName>
    </submittedName>
</protein>
<feature type="transmembrane region" description="Helical" evidence="1">
    <location>
        <begin position="7"/>
        <end position="27"/>
    </location>
</feature>
<feature type="transmembrane region" description="Helical" evidence="1">
    <location>
        <begin position="33"/>
        <end position="53"/>
    </location>
</feature>
<reference evidence="2 3" key="1">
    <citation type="submission" date="2020-04" db="EMBL/GenBank/DDBJ databases">
        <title>Flammeovirga sp. SR4, a novel species isolated from seawater.</title>
        <authorList>
            <person name="Wang X."/>
        </authorList>
    </citation>
    <scope>NUCLEOTIDE SEQUENCE [LARGE SCALE GENOMIC DNA]</scope>
    <source>
        <strain evidence="2 3">ATCC 23126</strain>
    </source>
</reference>
<dbReference type="EMBL" id="JABANE010000085">
    <property type="protein sequence ID" value="NME71078.1"/>
    <property type="molecule type" value="Genomic_DNA"/>
</dbReference>
<keyword evidence="3" id="KW-1185">Reference proteome</keyword>
<sequence length="84" mass="9640">MKTLRDIAYLIHIVAGILAVISIFFSIEGGYDVAGATFFGSALLIFPLFYKYLTRWTKLYFGTITFIIVGNIFVWLFLSMFIMH</sequence>
<dbReference type="Proteomes" id="UP000576082">
    <property type="component" value="Unassembled WGS sequence"/>
</dbReference>
<keyword evidence="1" id="KW-0472">Membrane</keyword>
<comment type="caution">
    <text evidence="2">The sequence shown here is derived from an EMBL/GenBank/DDBJ whole genome shotgun (WGS) entry which is preliminary data.</text>
</comment>
<evidence type="ECO:0000313" key="3">
    <source>
        <dbReference type="Proteomes" id="UP000576082"/>
    </source>
</evidence>
<keyword evidence="1" id="KW-0812">Transmembrane</keyword>
<name>A0A7X9RYJ5_9BACT</name>
<proteinExistence type="predicted"/>
<organism evidence="2 3">
    <name type="scientific">Flammeovirga aprica JL-4</name>
    <dbReference type="NCBI Taxonomy" id="694437"/>
    <lineage>
        <taxon>Bacteria</taxon>
        <taxon>Pseudomonadati</taxon>
        <taxon>Bacteroidota</taxon>
        <taxon>Cytophagia</taxon>
        <taxon>Cytophagales</taxon>
        <taxon>Flammeovirgaceae</taxon>
        <taxon>Flammeovirga</taxon>
    </lineage>
</organism>
<dbReference type="RefSeq" id="WP_169659301.1">
    <property type="nucleotide sequence ID" value="NZ_JABANE010000085.1"/>
</dbReference>
<feature type="transmembrane region" description="Helical" evidence="1">
    <location>
        <begin position="60"/>
        <end position="83"/>
    </location>
</feature>
<evidence type="ECO:0000256" key="1">
    <source>
        <dbReference type="SAM" id="Phobius"/>
    </source>
</evidence>